<keyword evidence="3" id="KW-0560">Oxidoreductase</keyword>
<reference evidence="5" key="1">
    <citation type="journal article" date="2011" name="Environ. Microbiol.">
        <title>Genomic insights into the metabolic potential of the polycyclic aromatic hydrocarbon degrading sulfate-reducing Deltaproteobacterium N47.</title>
        <authorList>
            <person name="Bergmann F."/>
            <person name="Selesi D."/>
            <person name="Weinmaier T."/>
            <person name="Tischler P."/>
            <person name="Rattei T."/>
            <person name="Meckenstock R.U."/>
        </authorList>
    </citation>
    <scope>NUCLEOTIDE SEQUENCE</scope>
</reference>
<evidence type="ECO:0000256" key="1">
    <source>
        <dbReference type="ARBA" id="ARBA00001917"/>
    </source>
</evidence>
<dbReference type="SUPFAM" id="SSF51395">
    <property type="entry name" value="FMN-linked oxidoreductases"/>
    <property type="match status" value="1"/>
</dbReference>
<comment type="similarity">
    <text evidence="2">Belongs to the NADH:flavin oxidoreductase/NADH oxidase family.</text>
</comment>
<organism evidence="5">
    <name type="scientific">uncultured Desulfobacterium sp</name>
    <dbReference type="NCBI Taxonomy" id="201089"/>
    <lineage>
        <taxon>Bacteria</taxon>
        <taxon>Pseudomonadati</taxon>
        <taxon>Thermodesulfobacteriota</taxon>
        <taxon>Desulfobacteria</taxon>
        <taxon>Desulfobacterales</taxon>
        <taxon>Desulfobacteriaceae</taxon>
        <taxon>Desulfobacterium</taxon>
        <taxon>environmental samples</taxon>
    </lineage>
</organism>
<dbReference type="GO" id="GO:0010181">
    <property type="term" value="F:FMN binding"/>
    <property type="evidence" value="ECO:0007669"/>
    <property type="project" value="InterPro"/>
</dbReference>
<evidence type="ECO:0000313" key="5">
    <source>
        <dbReference type="EMBL" id="CBX27593.1"/>
    </source>
</evidence>
<feature type="domain" description="NADH:flavin oxidoreductase/NADH oxidase N-terminal" evidence="4">
    <location>
        <begin position="27"/>
        <end position="348"/>
    </location>
</feature>
<dbReference type="Gene3D" id="3.20.20.70">
    <property type="entry name" value="Aldolase class I"/>
    <property type="match status" value="1"/>
</dbReference>
<accession>E1YAJ9</accession>
<sequence length="372" mass="40527">MIHYNQTTLEDTIMSVLFSKTVPGLLGLQNHLVMSPMTRSRATDNIPNAIMAQYYSQRATAGLIITEGTSPSPNGLGYPRIPGIFSSAQVEGWKLITDAVHANGAKIFVQIMHCGRIAHPLNLPPEARILAPSAVAAAGEMFTDAEGNKPLPLPQAMTDADIKITVAEFVQAAKNAVTAGFDGIELHGANGYLLEQFIRPNSNLRSDIYGGSIENRARFVTEVAEAVIGAIGKDKVGIRLSPFGVFNDMPLYDKMEQDYTYLAQQLNNLGLVYIHLVDHSHMGAPPVPDTIKATFRKLFNHTLILSGGYDARRSEIDLAEGKCDLIAVGRPFLANPDLVTRWKTGSELNPPDMATFYTPGSRGYTDYPVLKK</sequence>
<protein>
    <submittedName>
        <fullName evidence="5">N-ethylmaleimide reductase</fullName>
    </submittedName>
</protein>
<dbReference type="PANTHER" id="PTHR22893">
    <property type="entry name" value="NADH OXIDOREDUCTASE-RELATED"/>
    <property type="match status" value="1"/>
</dbReference>
<dbReference type="CDD" id="cd02933">
    <property type="entry name" value="OYE_like_FMN"/>
    <property type="match status" value="1"/>
</dbReference>
<dbReference type="Pfam" id="PF00724">
    <property type="entry name" value="Oxidored_FMN"/>
    <property type="match status" value="1"/>
</dbReference>
<gene>
    <name evidence="5" type="ORF">N47_H24150</name>
</gene>
<comment type="cofactor">
    <cofactor evidence="1">
        <name>FMN</name>
        <dbReference type="ChEBI" id="CHEBI:58210"/>
    </cofactor>
</comment>
<dbReference type="AlphaFoldDB" id="E1YAJ9"/>
<dbReference type="InterPro" id="IPR001155">
    <property type="entry name" value="OxRdtase_FMN_N"/>
</dbReference>
<evidence type="ECO:0000256" key="2">
    <source>
        <dbReference type="ARBA" id="ARBA00005979"/>
    </source>
</evidence>
<dbReference type="PANTHER" id="PTHR22893:SF91">
    <property type="entry name" value="NADPH DEHYDROGENASE 2-RELATED"/>
    <property type="match status" value="1"/>
</dbReference>
<dbReference type="InterPro" id="IPR013785">
    <property type="entry name" value="Aldolase_TIM"/>
</dbReference>
<dbReference type="GO" id="GO:0005829">
    <property type="term" value="C:cytosol"/>
    <property type="evidence" value="ECO:0007669"/>
    <property type="project" value="UniProtKB-ARBA"/>
</dbReference>
<evidence type="ECO:0000256" key="3">
    <source>
        <dbReference type="ARBA" id="ARBA00023002"/>
    </source>
</evidence>
<proteinExistence type="inferred from homology"/>
<dbReference type="InterPro" id="IPR045247">
    <property type="entry name" value="Oye-like"/>
</dbReference>
<dbReference type="GO" id="GO:0016628">
    <property type="term" value="F:oxidoreductase activity, acting on the CH-CH group of donors, NAD or NADP as acceptor"/>
    <property type="evidence" value="ECO:0007669"/>
    <property type="project" value="UniProtKB-ARBA"/>
</dbReference>
<evidence type="ECO:0000259" key="4">
    <source>
        <dbReference type="Pfam" id="PF00724"/>
    </source>
</evidence>
<dbReference type="FunFam" id="3.20.20.70:FF:000059">
    <property type="entry name" value="N-ethylmaleimide reductase, FMN-linked"/>
    <property type="match status" value="1"/>
</dbReference>
<dbReference type="EMBL" id="FR695866">
    <property type="protein sequence ID" value="CBX27593.1"/>
    <property type="molecule type" value="Genomic_DNA"/>
</dbReference>
<name>E1YAJ9_9BACT</name>